<feature type="region of interest" description="Disordered" evidence="1">
    <location>
        <begin position="1"/>
        <end position="25"/>
    </location>
</feature>
<proteinExistence type="predicted"/>
<reference evidence="2 3" key="1">
    <citation type="submission" date="2024-06" db="EMBL/GenBank/DDBJ databases">
        <title>The Natural Products Discovery Center: Release of the First 8490 Sequenced Strains for Exploring Actinobacteria Biosynthetic Diversity.</title>
        <authorList>
            <person name="Kalkreuter E."/>
            <person name="Kautsar S.A."/>
            <person name="Yang D."/>
            <person name="Bader C.D."/>
            <person name="Teijaro C.N."/>
            <person name="Fluegel L."/>
            <person name="Davis C.M."/>
            <person name="Simpson J.R."/>
            <person name="Lauterbach L."/>
            <person name="Steele A.D."/>
            <person name="Gui C."/>
            <person name="Meng S."/>
            <person name="Li G."/>
            <person name="Viehrig K."/>
            <person name="Ye F."/>
            <person name="Su P."/>
            <person name="Kiefer A.F."/>
            <person name="Nichols A."/>
            <person name="Cepeda A.J."/>
            <person name="Yan W."/>
            <person name="Fan B."/>
            <person name="Jiang Y."/>
            <person name="Adhikari A."/>
            <person name="Zheng C.-J."/>
            <person name="Schuster L."/>
            <person name="Cowan T.M."/>
            <person name="Smanski M.J."/>
            <person name="Chevrette M.G."/>
            <person name="De Carvalho L.P.S."/>
            <person name="Shen B."/>
        </authorList>
    </citation>
    <scope>NUCLEOTIDE SEQUENCE [LARGE SCALE GENOMIC DNA]</scope>
    <source>
        <strain evidence="2 3">NPDC052347</strain>
    </source>
</reference>
<dbReference type="RefSeq" id="WP_109279993.1">
    <property type="nucleotide sequence ID" value="NZ_JBFAUK010000031.1"/>
</dbReference>
<protein>
    <submittedName>
        <fullName evidence="2">Uncharacterized protein</fullName>
    </submittedName>
</protein>
<gene>
    <name evidence="2" type="ORF">AB0L16_28810</name>
</gene>
<comment type="caution">
    <text evidence="2">The sequence shown here is derived from an EMBL/GenBank/DDBJ whole genome shotgun (WGS) entry which is preliminary data.</text>
</comment>
<dbReference type="EMBL" id="JBFAUK010000031">
    <property type="protein sequence ID" value="MEV5510381.1"/>
    <property type="molecule type" value="Genomic_DNA"/>
</dbReference>
<keyword evidence="3" id="KW-1185">Reference proteome</keyword>
<evidence type="ECO:0000313" key="3">
    <source>
        <dbReference type="Proteomes" id="UP001552594"/>
    </source>
</evidence>
<evidence type="ECO:0000256" key="1">
    <source>
        <dbReference type="SAM" id="MobiDB-lite"/>
    </source>
</evidence>
<name>A0ABV3K5G1_STRON</name>
<sequence>MQTDPVSRFLHALSPAHRDTVQRLPREQQERLAEQWEGYLSDDTDLLSLSELDPAGAEAAAAEHVVKDLG</sequence>
<dbReference type="Proteomes" id="UP001552594">
    <property type="component" value="Unassembled WGS sequence"/>
</dbReference>
<evidence type="ECO:0000313" key="2">
    <source>
        <dbReference type="EMBL" id="MEV5510381.1"/>
    </source>
</evidence>
<organism evidence="2 3">
    <name type="scientific">Streptomyces orinoci</name>
    <name type="common">Streptoverticillium orinoci</name>
    <dbReference type="NCBI Taxonomy" id="67339"/>
    <lineage>
        <taxon>Bacteria</taxon>
        <taxon>Bacillati</taxon>
        <taxon>Actinomycetota</taxon>
        <taxon>Actinomycetes</taxon>
        <taxon>Kitasatosporales</taxon>
        <taxon>Streptomycetaceae</taxon>
        <taxon>Streptomyces</taxon>
    </lineage>
</organism>
<accession>A0ABV3K5G1</accession>
<feature type="compositionally biased region" description="Basic and acidic residues" evidence="1">
    <location>
        <begin position="16"/>
        <end position="25"/>
    </location>
</feature>